<evidence type="ECO:0000256" key="3">
    <source>
        <dbReference type="ARBA" id="ARBA00022729"/>
    </source>
</evidence>
<feature type="domain" description="Solute-binding protein family 3/N-terminal" evidence="6">
    <location>
        <begin position="22"/>
        <end position="244"/>
    </location>
</feature>
<dbReference type="InterPro" id="IPR001638">
    <property type="entry name" value="Solute-binding_3/MltF_N"/>
</dbReference>
<dbReference type="SUPFAM" id="SSF53850">
    <property type="entry name" value="Periplasmic binding protein-like II"/>
    <property type="match status" value="1"/>
</dbReference>
<dbReference type="SMART" id="SM00079">
    <property type="entry name" value="PBPe"/>
    <property type="match status" value="1"/>
</dbReference>
<dbReference type="RefSeq" id="WP_034941243.1">
    <property type="nucleotide sequence ID" value="NZ_JFHN01000074.1"/>
</dbReference>
<dbReference type="EMBL" id="JFHN01000074">
    <property type="protein sequence ID" value="EXU73751.1"/>
    <property type="molecule type" value="Genomic_DNA"/>
</dbReference>
<evidence type="ECO:0000259" key="7">
    <source>
        <dbReference type="SMART" id="SM00079"/>
    </source>
</evidence>
<comment type="caution">
    <text evidence="8">The sequence shown here is derived from an EMBL/GenBank/DDBJ whole genome shotgun (WGS) entry which is preliminary data.</text>
</comment>
<dbReference type="PROSITE" id="PS01039">
    <property type="entry name" value="SBP_BACTERIAL_3"/>
    <property type="match status" value="1"/>
</dbReference>
<organism evidence="8 9">
    <name type="scientific">Erwinia mallotivora</name>
    <dbReference type="NCBI Taxonomy" id="69222"/>
    <lineage>
        <taxon>Bacteria</taxon>
        <taxon>Pseudomonadati</taxon>
        <taxon>Pseudomonadota</taxon>
        <taxon>Gammaproteobacteria</taxon>
        <taxon>Enterobacterales</taxon>
        <taxon>Erwiniaceae</taxon>
        <taxon>Erwinia</taxon>
    </lineage>
</organism>
<evidence type="ECO:0000313" key="8">
    <source>
        <dbReference type="EMBL" id="EXU73751.1"/>
    </source>
</evidence>
<keyword evidence="3 5" id="KW-0732">Signal</keyword>
<evidence type="ECO:0000256" key="1">
    <source>
        <dbReference type="ARBA" id="ARBA00004196"/>
    </source>
</evidence>
<dbReference type="STRING" id="69222.BG55_21310"/>
<feature type="signal peptide" evidence="5">
    <location>
        <begin position="1"/>
        <end position="19"/>
    </location>
</feature>
<evidence type="ECO:0000259" key="6">
    <source>
        <dbReference type="SMART" id="SM00062"/>
    </source>
</evidence>
<evidence type="ECO:0000256" key="5">
    <source>
        <dbReference type="SAM" id="SignalP"/>
    </source>
</evidence>
<dbReference type="AlphaFoldDB" id="A0A014LW35"/>
<dbReference type="InterPro" id="IPR018313">
    <property type="entry name" value="SBP_3_CS"/>
</dbReference>
<proteinExistence type="inferred from homology"/>
<reference evidence="8 9" key="1">
    <citation type="submission" date="2014-02" db="EMBL/GenBank/DDBJ databases">
        <title>Draft genome of Erwinia mallotivora strain BT-MARDI, a papaya dieback pathogen.</title>
        <authorList>
            <person name="Redzuan R."/>
            <person name="Abu Bakar N."/>
            <person name="Badrun R."/>
            <person name="Mohd Raih M.F."/>
            <person name="Rozano L."/>
            <person name="Mat Amin N."/>
        </authorList>
    </citation>
    <scope>NUCLEOTIDE SEQUENCE [LARGE SCALE GENOMIC DNA]</scope>
    <source>
        <strain evidence="8 9">BT-MARDI</strain>
    </source>
</reference>
<comment type="similarity">
    <text evidence="2 4">Belongs to the bacterial solute-binding protein 3 family.</text>
</comment>
<dbReference type="Proteomes" id="UP000019918">
    <property type="component" value="Unassembled WGS sequence"/>
</dbReference>
<dbReference type="Pfam" id="PF00497">
    <property type="entry name" value="SBP_bac_3"/>
    <property type="match status" value="1"/>
</dbReference>
<dbReference type="SMART" id="SM00062">
    <property type="entry name" value="PBPb"/>
    <property type="match status" value="1"/>
</dbReference>
<gene>
    <name evidence="8" type="ORF">BG55_21310</name>
</gene>
<comment type="subcellular location">
    <subcellularLocation>
        <location evidence="1">Cell envelope</location>
    </subcellularLocation>
</comment>
<dbReference type="GO" id="GO:0015276">
    <property type="term" value="F:ligand-gated monoatomic ion channel activity"/>
    <property type="evidence" value="ECO:0007669"/>
    <property type="project" value="InterPro"/>
</dbReference>
<protein>
    <submittedName>
        <fullName evidence="8">Arginine ABC transporter substrate-binding protein</fullName>
    </submittedName>
</protein>
<dbReference type="PANTHER" id="PTHR35936">
    <property type="entry name" value="MEMBRANE-BOUND LYTIC MUREIN TRANSGLYCOSYLASE F"/>
    <property type="match status" value="1"/>
</dbReference>
<dbReference type="GO" id="GO:0016020">
    <property type="term" value="C:membrane"/>
    <property type="evidence" value="ECO:0007669"/>
    <property type="project" value="InterPro"/>
</dbReference>
<evidence type="ECO:0000256" key="2">
    <source>
        <dbReference type="ARBA" id="ARBA00010333"/>
    </source>
</evidence>
<feature type="domain" description="Ionotropic glutamate receptor C-terminal" evidence="7">
    <location>
        <begin position="22"/>
        <end position="243"/>
    </location>
</feature>
<accession>A0A014LW35</accession>
<dbReference type="Gene3D" id="3.40.190.10">
    <property type="entry name" value="Periplasmic binding protein-like II"/>
    <property type="match status" value="2"/>
</dbReference>
<dbReference type="PATRIC" id="fig|69222.5.peg.4350"/>
<keyword evidence="9" id="KW-1185">Reference proteome</keyword>
<evidence type="ECO:0000256" key="4">
    <source>
        <dbReference type="RuleBase" id="RU003744"/>
    </source>
</evidence>
<dbReference type="GO" id="GO:0030288">
    <property type="term" value="C:outer membrane-bounded periplasmic space"/>
    <property type="evidence" value="ECO:0007669"/>
    <property type="project" value="UniProtKB-ARBA"/>
</dbReference>
<name>A0A014LW35_9GAMM</name>
<feature type="chain" id="PRO_5001472078" evidence="5">
    <location>
        <begin position="20"/>
        <end position="245"/>
    </location>
</feature>
<evidence type="ECO:0000313" key="9">
    <source>
        <dbReference type="Proteomes" id="UP000019918"/>
    </source>
</evidence>
<dbReference type="PANTHER" id="PTHR35936:SF20">
    <property type="entry name" value="ABC TRANSPORTER ARGININE-BINDING PROTEIN 2-RELATED"/>
    <property type="match status" value="1"/>
</dbReference>
<dbReference type="OrthoDB" id="9768183at2"/>
<dbReference type="InterPro" id="IPR001320">
    <property type="entry name" value="Iontro_rcpt_C"/>
</dbReference>
<sequence>MHKLFLALLLAILSMSALANGSLRFATTAANPPFEYLNNDNQMVGFDIDVAKGLCKRMQVECIFTNTAFDLLLPSLRFRRYDAVIAGMDITDERLKQVDFTRPYLANSGTIIAMKNRYSDLTQLKGKRVGVGGDTTQQAYLQSAWPEIIPVVYDDYQNALLDMRSNRLDAIFGDTPAVQQMLKANSQLASVGKPVTDERYFGSGLGIAVRKGDAQLLEQLNSALQSLKDDGTLRQLTQHWLGVAN</sequence>